<keyword evidence="4" id="KW-0255">Endonuclease</keyword>
<dbReference type="GO" id="GO:0004519">
    <property type="term" value="F:endonuclease activity"/>
    <property type="evidence" value="ECO:0007669"/>
    <property type="project" value="UniProtKB-KW"/>
</dbReference>
<dbReference type="InterPro" id="IPR012337">
    <property type="entry name" value="RNaseH-like_sf"/>
</dbReference>
<evidence type="ECO:0000313" key="8">
    <source>
        <dbReference type="EMBL" id="NWI51465.1"/>
    </source>
</evidence>
<dbReference type="Gene3D" id="3.30.420.10">
    <property type="entry name" value="Ribonuclease H-like superfamily/Ribonuclease H"/>
    <property type="match status" value="1"/>
</dbReference>
<dbReference type="GO" id="GO:0035613">
    <property type="term" value="F:RNA stem-loop binding"/>
    <property type="evidence" value="ECO:0007669"/>
    <property type="project" value="TreeGrafter"/>
</dbReference>
<dbReference type="PANTHER" id="PTHR41694">
    <property type="entry name" value="ENDOGENOUS RETROVIRUS GROUP K MEMBER POL PROTEIN"/>
    <property type="match status" value="1"/>
</dbReference>
<sequence length="97" mass="10675">VHHVTGIPHSPTGQAVVERAHQTLKSLILKQKGGEPSMLAERLSKALYVLNYLRLAGNYKNPPMVIHSAALRSGTSDQQQKILVQLKNLQTGEWEGP</sequence>
<feature type="non-terminal residue" evidence="8">
    <location>
        <position position="97"/>
    </location>
</feature>
<dbReference type="GO" id="GO:0015074">
    <property type="term" value="P:DNA integration"/>
    <property type="evidence" value="ECO:0007669"/>
    <property type="project" value="InterPro"/>
</dbReference>
<name>A0A851C496_CALVR</name>
<evidence type="ECO:0000313" key="9">
    <source>
        <dbReference type="Proteomes" id="UP000642973"/>
    </source>
</evidence>
<accession>A0A851C496</accession>
<keyword evidence="6" id="KW-0695">RNA-directed DNA polymerase</keyword>
<dbReference type="InterPro" id="IPR036397">
    <property type="entry name" value="RNaseH_sf"/>
</dbReference>
<dbReference type="InterPro" id="IPR001584">
    <property type="entry name" value="Integrase_cat-core"/>
</dbReference>
<gene>
    <name evidence="8" type="primary">Iap</name>
    <name evidence="8" type="ORF">CALVIR_R14416</name>
</gene>
<organism evidence="8 9">
    <name type="scientific">Calyptomena viridis</name>
    <name type="common">Lesser green broadbill</name>
    <dbReference type="NCBI Taxonomy" id="135972"/>
    <lineage>
        <taxon>Eukaryota</taxon>
        <taxon>Metazoa</taxon>
        <taxon>Chordata</taxon>
        <taxon>Craniata</taxon>
        <taxon>Vertebrata</taxon>
        <taxon>Euteleostomi</taxon>
        <taxon>Archelosauria</taxon>
        <taxon>Archosauria</taxon>
        <taxon>Dinosauria</taxon>
        <taxon>Saurischia</taxon>
        <taxon>Theropoda</taxon>
        <taxon>Coelurosauria</taxon>
        <taxon>Aves</taxon>
        <taxon>Neognathae</taxon>
        <taxon>Neoaves</taxon>
        <taxon>Telluraves</taxon>
        <taxon>Australaves</taxon>
        <taxon>Passeriformes</taxon>
        <taxon>Eurylaimidae</taxon>
        <taxon>Calyptomena</taxon>
    </lineage>
</organism>
<dbReference type="AlphaFoldDB" id="A0A851C496"/>
<dbReference type="EMBL" id="WEIV01007023">
    <property type="protein sequence ID" value="NWI51465.1"/>
    <property type="molecule type" value="Genomic_DNA"/>
</dbReference>
<dbReference type="PANTHER" id="PTHR41694:SF3">
    <property type="entry name" value="RNA-DIRECTED DNA POLYMERASE-RELATED"/>
    <property type="match status" value="1"/>
</dbReference>
<evidence type="ECO:0000256" key="1">
    <source>
        <dbReference type="ARBA" id="ARBA00022679"/>
    </source>
</evidence>
<keyword evidence="5" id="KW-0378">Hydrolase</keyword>
<feature type="non-terminal residue" evidence="8">
    <location>
        <position position="1"/>
    </location>
</feature>
<dbReference type="SUPFAM" id="SSF53098">
    <property type="entry name" value="Ribonuclease H-like"/>
    <property type="match status" value="1"/>
</dbReference>
<evidence type="ECO:0000256" key="4">
    <source>
        <dbReference type="ARBA" id="ARBA00022759"/>
    </source>
</evidence>
<comment type="caution">
    <text evidence="8">The sequence shown here is derived from an EMBL/GenBank/DDBJ whole genome shotgun (WGS) entry which is preliminary data.</text>
</comment>
<evidence type="ECO:0000256" key="3">
    <source>
        <dbReference type="ARBA" id="ARBA00022722"/>
    </source>
</evidence>
<reference evidence="8" key="1">
    <citation type="submission" date="2019-10" db="EMBL/GenBank/DDBJ databases">
        <title>Bird 10,000 Genomes (B10K) Project - Family phase.</title>
        <authorList>
            <person name="Zhang G."/>
        </authorList>
    </citation>
    <scope>NUCLEOTIDE SEQUENCE</scope>
    <source>
        <strain evidence="8">B10K-DU-002-55</strain>
        <tissue evidence="8">Muscle</tissue>
    </source>
</reference>
<proteinExistence type="predicted"/>
<keyword evidence="2" id="KW-0548">Nucleotidyltransferase</keyword>
<evidence type="ECO:0000259" key="7">
    <source>
        <dbReference type="PROSITE" id="PS50994"/>
    </source>
</evidence>
<dbReference type="GO" id="GO:0003964">
    <property type="term" value="F:RNA-directed DNA polymerase activity"/>
    <property type="evidence" value="ECO:0007669"/>
    <property type="project" value="UniProtKB-KW"/>
</dbReference>
<dbReference type="Proteomes" id="UP000642973">
    <property type="component" value="Unassembled WGS sequence"/>
</dbReference>
<protein>
    <submittedName>
        <fullName evidence="8">IGEB protein</fullName>
    </submittedName>
</protein>
<evidence type="ECO:0000256" key="6">
    <source>
        <dbReference type="ARBA" id="ARBA00022918"/>
    </source>
</evidence>
<keyword evidence="1" id="KW-0808">Transferase</keyword>
<feature type="domain" description="Integrase catalytic" evidence="7">
    <location>
        <begin position="1"/>
        <end position="70"/>
    </location>
</feature>
<evidence type="ECO:0000256" key="2">
    <source>
        <dbReference type="ARBA" id="ARBA00022695"/>
    </source>
</evidence>
<keyword evidence="3" id="KW-0540">Nuclease</keyword>
<dbReference type="PROSITE" id="PS50994">
    <property type="entry name" value="INTEGRASE"/>
    <property type="match status" value="1"/>
</dbReference>
<keyword evidence="9" id="KW-1185">Reference proteome</keyword>
<dbReference type="GO" id="GO:0016787">
    <property type="term" value="F:hydrolase activity"/>
    <property type="evidence" value="ECO:0007669"/>
    <property type="project" value="UniProtKB-KW"/>
</dbReference>
<evidence type="ECO:0000256" key="5">
    <source>
        <dbReference type="ARBA" id="ARBA00022801"/>
    </source>
</evidence>